<dbReference type="EMBL" id="LJXT01000092">
    <property type="protein sequence ID" value="KPQ13376.1"/>
    <property type="molecule type" value="Genomic_DNA"/>
</dbReference>
<protein>
    <recommendedName>
        <fullName evidence="3">DUF4249 domain-containing protein</fullName>
    </recommendedName>
</protein>
<dbReference type="Pfam" id="PF14054">
    <property type="entry name" value="DUF4249"/>
    <property type="match status" value="1"/>
</dbReference>
<dbReference type="AlphaFoldDB" id="A0A0P8ADC9"/>
<dbReference type="STRING" id="1305737.GCA_000526355_02201"/>
<dbReference type="eggNOG" id="ENOG502ZBHJ">
    <property type="taxonomic scope" value="Bacteria"/>
</dbReference>
<name>A0A0P8ADC9_9BACT</name>
<evidence type="ECO:0000313" key="2">
    <source>
        <dbReference type="Proteomes" id="UP000050421"/>
    </source>
</evidence>
<dbReference type="InterPro" id="IPR025345">
    <property type="entry name" value="DUF4249"/>
</dbReference>
<accession>A0A0P8ADC9</accession>
<proteinExistence type="predicted"/>
<organism evidence="1 2">
    <name type="scientific">Algoriphagus marincola HL-49</name>
    <dbReference type="NCBI Taxonomy" id="1305737"/>
    <lineage>
        <taxon>Bacteria</taxon>
        <taxon>Pseudomonadati</taxon>
        <taxon>Bacteroidota</taxon>
        <taxon>Cytophagia</taxon>
        <taxon>Cytophagales</taxon>
        <taxon>Cyclobacteriaceae</taxon>
        <taxon>Algoriphagus</taxon>
    </lineage>
</organism>
<sequence length="356" mass="39888">MEKMLRRFIYLIFLLPVACIDPFEVGLETGEQLLTVEAVFTSQPGRQTVRLTRSDTYGSVFEGLIRPVRNATVVVRDDLGNVVFLEEDQENRGTYVTTSDFATVPGRSYTLQIQTTEGKVYSSFPEKVSAVPEISNLSVQTTTVPVEGEINPRSGVQLVVDIQDPAGENNFYFWKNGPAVYVLETRPDLFTPRPSDANPGREPQPKDCCFTCYRSEQIDNSGIFIANDDNFNGLSTKIVAGFVEDDGLRFVNTYRVDLRQISISQDAYRFLRLVKQQTEISGSVFDPPPANIRGNMVNLEDPEEVVLGYFIAGAETVRRIYIDKNDLTFQQPTAIIPDDCRVVEGAQEDPPADWNP</sequence>
<reference evidence="1 2" key="1">
    <citation type="submission" date="2015-09" db="EMBL/GenBank/DDBJ databases">
        <title>Identification and resolution of microdiversity through metagenomic sequencing of parallel consortia.</title>
        <authorList>
            <person name="Nelson W.C."/>
            <person name="Romine M.F."/>
            <person name="Lindemann S.R."/>
        </authorList>
    </citation>
    <scope>NUCLEOTIDE SEQUENCE [LARGE SCALE GENOMIC DNA]</scope>
    <source>
        <strain evidence="1">HL-49</strain>
    </source>
</reference>
<dbReference type="Proteomes" id="UP000050421">
    <property type="component" value="Unassembled WGS sequence"/>
</dbReference>
<gene>
    <name evidence="1" type="ORF">HLUCCX10_13200</name>
</gene>
<dbReference type="PATRIC" id="fig|1305737.6.peg.3298"/>
<comment type="caution">
    <text evidence="1">The sequence shown here is derived from an EMBL/GenBank/DDBJ whole genome shotgun (WGS) entry which is preliminary data.</text>
</comment>
<evidence type="ECO:0000313" key="1">
    <source>
        <dbReference type="EMBL" id="KPQ13376.1"/>
    </source>
</evidence>
<evidence type="ECO:0008006" key="3">
    <source>
        <dbReference type="Google" id="ProtNLM"/>
    </source>
</evidence>